<dbReference type="PANTHER" id="PTHR19328:SF75">
    <property type="entry name" value="ALDOSE SUGAR DEHYDROGENASE YLII"/>
    <property type="match status" value="1"/>
</dbReference>
<feature type="chain" id="PRO_5020584521" evidence="1">
    <location>
        <begin position="20"/>
        <end position="393"/>
    </location>
</feature>
<accession>A0A4R5DSG7</accession>
<keyword evidence="1" id="KW-0732">Signal</keyword>
<evidence type="ECO:0000259" key="2">
    <source>
        <dbReference type="Pfam" id="PF07995"/>
    </source>
</evidence>
<dbReference type="EMBL" id="SMFL01000003">
    <property type="protein sequence ID" value="TDE16677.1"/>
    <property type="molecule type" value="Genomic_DNA"/>
</dbReference>
<protein>
    <submittedName>
        <fullName evidence="3">Glucose sorbosone dehydrogenase</fullName>
    </submittedName>
</protein>
<dbReference type="Gene3D" id="2.120.10.30">
    <property type="entry name" value="TolB, C-terminal domain"/>
    <property type="match status" value="1"/>
</dbReference>
<gene>
    <name evidence="3" type="ORF">E0F88_10630</name>
</gene>
<feature type="signal peptide" evidence="1">
    <location>
        <begin position="1"/>
        <end position="19"/>
    </location>
</feature>
<organism evidence="3 4">
    <name type="scientific">Dyadobacter psychrotolerans</name>
    <dbReference type="NCBI Taxonomy" id="2541721"/>
    <lineage>
        <taxon>Bacteria</taxon>
        <taxon>Pseudomonadati</taxon>
        <taxon>Bacteroidota</taxon>
        <taxon>Cytophagia</taxon>
        <taxon>Cytophagales</taxon>
        <taxon>Spirosomataceae</taxon>
        <taxon>Dyadobacter</taxon>
    </lineage>
</organism>
<dbReference type="OrthoDB" id="9770043at2"/>
<dbReference type="Proteomes" id="UP000294850">
    <property type="component" value="Unassembled WGS sequence"/>
</dbReference>
<sequence length="393" mass="42880">MKLKITPILLKFVCLFLLAGCSSDDKDSPEVIEETGITTAEAFPALTFTSPVDIQTAPDGSNRLFVVEQAGTIKVFQNTAGVQTSSTFLDIKSKVTSGGERGLLGMTFHPDFKTNGYFYVNYTQGSPLKSVIARYKADTPSSSTAQAATETVLLTFSQPFDNHNGGSLQFGKDGYLYIATGDGGSGGDPNNNAQNKKSYLGKILRIDVNTTGKGNYGIPTDNPYAKNTDGNLEEIYAYGLRNPWKISFDPTTNQLFVADVGQDKREEINLVTKDGNYGWRVKEGINCYNPSSNCNTTGLTEPIHDYAQTNGDKSITGGYVYRGNAIKALVGKYIYGDYVSGRIWILELENSKKKTNSLLLENNGSISTFGRDESGEVYFANYRTGKLMKFAAK</sequence>
<evidence type="ECO:0000313" key="4">
    <source>
        <dbReference type="Proteomes" id="UP000294850"/>
    </source>
</evidence>
<dbReference type="InterPro" id="IPR012938">
    <property type="entry name" value="Glc/Sorbosone_DH"/>
</dbReference>
<dbReference type="PANTHER" id="PTHR19328">
    <property type="entry name" value="HEDGEHOG-INTERACTING PROTEIN"/>
    <property type="match status" value="1"/>
</dbReference>
<proteinExistence type="predicted"/>
<dbReference type="RefSeq" id="WP_131958209.1">
    <property type="nucleotide sequence ID" value="NZ_SMFL01000003.1"/>
</dbReference>
<evidence type="ECO:0000256" key="1">
    <source>
        <dbReference type="SAM" id="SignalP"/>
    </source>
</evidence>
<evidence type="ECO:0000313" key="3">
    <source>
        <dbReference type="EMBL" id="TDE16677.1"/>
    </source>
</evidence>
<keyword evidence="4" id="KW-1185">Reference proteome</keyword>
<name>A0A4R5DSG7_9BACT</name>
<reference evidence="3 4" key="1">
    <citation type="submission" date="2019-03" db="EMBL/GenBank/DDBJ databases">
        <title>Dyadobacter AR-3-6 sp. nov., isolated from arctic soil.</title>
        <authorList>
            <person name="Chaudhary D.K."/>
        </authorList>
    </citation>
    <scope>NUCLEOTIDE SEQUENCE [LARGE SCALE GENOMIC DNA]</scope>
    <source>
        <strain evidence="3 4">AR-3-6</strain>
    </source>
</reference>
<comment type="caution">
    <text evidence="3">The sequence shown here is derived from an EMBL/GenBank/DDBJ whole genome shotgun (WGS) entry which is preliminary data.</text>
</comment>
<dbReference type="Pfam" id="PF07995">
    <property type="entry name" value="GSDH"/>
    <property type="match status" value="1"/>
</dbReference>
<feature type="domain" description="Glucose/Sorbosone dehydrogenase" evidence="2">
    <location>
        <begin position="49"/>
        <end position="388"/>
    </location>
</feature>
<dbReference type="AlphaFoldDB" id="A0A4R5DSG7"/>
<dbReference type="InterPro" id="IPR011042">
    <property type="entry name" value="6-blade_b-propeller_TolB-like"/>
</dbReference>
<dbReference type="SUPFAM" id="SSF50952">
    <property type="entry name" value="Soluble quinoprotein glucose dehydrogenase"/>
    <property type="match status" value="1"/>
</dbReference>
<dbReference type="InterPro" id="IPR011041">
    <property type="entry name" value="Quinoprot_gluc/sorb_DH_b-prop"/>
</dbReference>